<feature type="region of interest" description="Disordered" evidence="1">
    <location>
        <begin position="51"/>
        <end position="85"/>
    </location>
</feature>
<dbReference type="PROSITE" id="PS51257">
    <property type="entry name" value="PROKAR_LIPOPROTEIN"/>
    <property type="match status" value="1"/>
</dbReference>
<dbReference type="OrthoDB" id="5518187at2"/>
<dbReference type="Proteomes" id="UP000034883">
    <property type="component" value="Chromosome"/>
</dbReference>
<name>A0A0F6YH85_9BACT</name>
<dbReference type="EMBL" id="CP011125">
    <property type="protein sequence ID" value="AKF03722.1"/>
    <property type="molecule type" value="Genomic_DNA"/>
</dbReference>
<reference evidence="2 3" key="1">
    <citation type="submission" date="2015-03" db="EMBL/GenBank/DDBJ databases">
        <title>Genome assembly of Sandaracinus amylolyticus DSM 53668.</title>
        <authorList>
            <person name="Sharma G."/>
            <person name="Subramanian S."/>
        </authorList>
    </citation>
    <scope>NUCLEOTIDE SEQUENCE [LARGE SCALE GENOMIC DNA]</scope>
    <source>
        <strain evidence="2 3">DSM 53668</strain>
    </source>
</reference>
<dbReference type="AlphaFoldDB" id="A0A0F6YH85"/>
<keyword evidence="3" id="KW-1185">Reference proteome</keyword>
<proteinExistence type="predicted"/>
<sequence length="358" mass="36973">MKTRRAIAVWLVAFVIGCGGDDADTPADGGGMTSPDARAEEVDAALADAGDAHDAGGAHDAGDGHDAGDTPDAHVGDDAGPPCAGDEERIDGACVGTPRALASLALWLRSDRGVVCADGVVTGWTDQSDSGRDAIQARPGMGPRCGAESGELDGDDVVSFAPAGEWSRASQDDALLAVDLTPLEGTFTAIVVARRALPHKDLSFVLGTALPGEVDVPCLAGPSSPEYRSAPQLGWRTATRTTFDLGCDRVEVDVAAEDARVEIVTARIGRSSSPVPVPHRSLWSGTSPVTSGATDGFASDSNAGRIGRGQGGSLLDTRFRGDVAEIIVFDAHLDGTPDDPATPLGRVHEWVRAHWTLR</sequence>
<gene>
    <name evidence="2" type="ORF">DB32_000871</name>
</gene>
<dbReference type="KEGG" id="samy:DB32_000871"/>
<evidence type="ECO:0000313" key="3">
    <source>
        <dbReference type="Proteomes" id="UP000034883"/>
    </source>
</evidence>
<feature type="compositionally biased region" description="Basic and acidic residues" evidence="1">
    <location>
        <begin position="51"/>
        <end position="77"/>
    </location>
</feature>
<evidence type="ECO:0000256" key="1">
    <source>
        <dbReference type="SAM" id="MobiDB-lite"/>
    </source>
</evidence>
<organism evidence="2 3">
    <name type="scientific">Sandaracinus amylolyticus</name>
    <dbReference type="NCBI Taxonomy" id="927083"/>
    <lineage>
        <taxon>Bacteria</taxon>
        <taxon>Pseudomonadati</taxon>
        <taxon>Myxococcota</taxon>
        <taxon>Polyangia</taxon>
        <taxon>Polyangiales</taxon>
        <taxon>Sandaracinaceae</taxon>
        <taxon>Sandaracinus</taxon>
    </lineage>
</organism>
<dbReference type="RefSeq" id="WP_053231149.1">
    <property type="nucleotide sequence ID" value="NZ_CP011125.1"/>
</dbReference>
<evidence type="ECO:0000313" key="2">
    <source>
        <dbReference type="EMBL" id="AKF03722.1"/>
    </source>
</evidence>
<dbReference type="STRING" id="927083.DB32_000871"/>
<protein>
    <submittedName>
        <fullName evidence="2">Uncharacterized protein</fullName>
    </submittedName>
</protein>
<accession>A0A0F6YH85</accession>